<accession>A0ACA9YF42</accession>
<protein>
    <submittedName>
        <fullName evidence="1">Something about silencing protein 10</fullName>
    </submittedName>
</protein>
<organism evidence="1 2">
    <name type="scientific">[Candida] jaroonii</name>
    <dbReference type="NCBI Taxonomy" id="467808"/>
    <lineage>
        <taxon>Eukaryota</taxon>
        <taxon>Fungi</taxon>
        <taxon>Dikarya</taxon>
        <taxon>Ascomycota</taxon>
        <taxon>Saccharomycotina</taxon>
        <taxon>Pichiomycetes</taxon>
        <taxon>Debaryomycetaceae</taxon>
        <taxon>Yamadazyma</taxon>
    </lineage>
</organism>
<comment type="caution">
    <text evidence="1">The sequence shown here is derived from an EMBL/GenBank/DDBJ whole genome shotgun (WGS) entry which is preliminary data.</text>
</comment>
<dbReference type="EMBL" id="CALSDN010000013">
    <property type="protein sequence ID" value="CAH6723176.1"/>
    <property type="molecule type" value="Genomic_DNA"/>
</dbReference>
<evidence type="ECO:0000313" key="2">
    <source>
        <dbReference type="Proteomes" id="UP001152531"/>
    </source>
</evidence>
<reference evidence="1" key="1">
    <citation type="submission" date="2022-06" db="EMBL/GenBank/DDBJ databases">
        <authorList>
            <person name="Legras J.-L."/>
            <person name="Devillers H."/>
            <person name="Grondin C."/>
        </authorList>
    </citation>
    <scope>NUCLEOTIDE SEQUENCE</scope>
    <source>
        <strain evidence="1">CLIB 1444</strain>
    </source>
</reference>
<name>A0ACA9YF42_9ASCO</name>
<gene>
    <name evidence="1" type="ORF">CLIB1444_13S02036</name>
</gene>
<keyword evidence="2" id="KW-1185">Reference proteome</keyword>
<sequence length="542" mass="62697">MARRSKPVMPEDDEVDDFHNNQEKILLEQAGEYGVTADHEEDEDEEVLGFNEEDEEDEQDQDMDSEDFDEEEDDEEEEEIEGWGGRKNYYGGDEVEDAVSAKQMTEEAIRQQKENLQELGMDDYVDEDLMEDWSKKAESFDEKSSKKMVINEDLDLNKLDQSEKLELLTSSFPEFIPLLKELNTHKSKLEEFGESQVDELKKVALTAYLSAISSYFSIFVDQIKNNEPFSSMKEHPVMETILTTRQIWKETEILESDDLEGEEEEFVDAEQELSEVEHDMEEVSDEESLEGQGDSDISEISEIEDEEDAEDINIDINAKRTIKQVKPISNDFSEPTVMDDIDEEEKQKKKKSLRFYTAKIDKSALKNDEKFSGDLDLPYKERLFERKQRLIEEARKRGLQSDSANDLDGEDFDEEDNKLVNEVNDNEYYNMIKNSKKASKEDRKLAHKQAVKLAKEGKLLENQESLGEGGKRALNFQIMKNKGLTAKRNKEVRNARVKKRKKFEKAQKKLKSVKQVHESNKGPYEGEKTGIKKGLSRSVKLA</sequence>
<evidence type="ECO:0000313" key="1">
    <source>
        <dbReference type="EMBL" id="CAH6723176.1"/>
    </source>
</evidence>
<proteinExistence type="predicted"/>
<dbReference type="Proteomes" id="UP001152531">
    <property type="component" value="Unassembled WGS sequence"/>
</dbReference>